<dbReference type="PROSITE" id="PS50011">
    <property type="entry name" value="PROTEIN_KINASE_DOM"/>
    <property type="match status" value="1"/>
</dbReference>
<dbReference type="PROSITE" id="PS00107">
    <property type="entry name" value="PROTEIN_KINASE_ATP"/>
    <property type="match status" value="1"/>
</dbReference>
<evidence type="ECO:0000256" key="1">
    <source>
        <dbReference type="ARBA" id="ARBA00022679"/>
    </source>
</evidence>
<keyword evidence="3 8" id="KW-0418">Kinase</keyword>
<sequence length="1191" mass="130602">MSRRSMFPQFELMEPIGRGAMGAIWRARHREEGEEVAVKVLGTRDAARDTIQAAFGDEVRSVASLRHPGIIHVYDYGELLADDPLPSHPDLRVGSPYLVMELADGGSLEARGEAMSWSQIRALLLGLLDALAHAHARDLVHRDIKPANILRFGQGEHVRFKLADFGIAHAIASPAESSQEHNASGTPLYMAPEQFTDQRRDFGPWTDLYALGCVAFELLSGRPPYDARSFVGLYDKHTNAPIPRPDVMAGAVPDGLQGWLERMLAKDPRARFACAADAAWALLTLPAARFPDRVLRQAPTPTLPAAMPTPTRTLATLCEVAAATRAPHSPALPPLATRPGVAGEPRNMRSTGGTPTAAYPVANDAPPLPATWRSAHTPAAKPRWLGGVGVGLFRLRPTPMVGRNAERDQLWETLREVATHQRSTLVVVRGAAGTGKTRQADWLATRARELGVANTMSARFKADDTGTSALVDMVRHHLRVRELDGPELRDRLHRALHPQLDSPSLERLAGVLEEQSALPLDAQLSTLAQVIRAQASTRPLVLTLDDVQWGASALKLCAQLLRSEQQVPLCIVATLRDEALAERQEIEAMLADLREPNGAKATALSEIQLRALPPEEHRELVANLLGLHHDLGRRIAERSAGNPLLAIELVGDWIQRGLLQPGPRGFELPDLALAEASLPDDLLSLWSERLRTVVQTSAIGPYRQALEVAAVLGQLVSVPLWQRVCARAGVEAPPWLLSELMRLRLVEGSRESFAFVQGMLREALLEDARKSGRLADFHRAAADALQRDAAANTLAAREQLARHLAGAHAHKEALNLFLELGDRFLVQGDISAARRVSARALACLHHASLPLASAPGVHLDLLEARVHIERLEAARATERAERALEHATVLNLPAACARANELLARCNRSFSIYDKTLRYFDQALALYDEVGDPVAYASCQEGRAWTLVLVGRVPAAEAAYLEAIATLEQAPRVPVRALADCYNGLAEIRRRQQRFDDADALLARQEELARSYGHANVLCDAYNTRAEIAREQGDYPRARRLYEAAFRSLAESGARITDIAHLNLALLDLFCGETEGALAAFEALLAKIPEDQFFAYRAYVYAALIAAYSGLHRWEDARAQLRHFIRDQSATQIHDLDIAMCLSRGADHAIEHHQLALAAPLLRLAIQQWERIDRGTRAAEERARLAALTPS</sequence>
<evidence type="ECO:0000313" key="9">
    <source>
        <dbReference type="Proteomes" id="UP000321046"/>
    </source>
</evidence>
<feature type="binding site" evidence="5">
    <location>
        <position position="39"/>
    </location>
    <ligand>
        <name>ATP</name>
        <dbReference type="ChEBI" id="CHEBI:30616"/>
    </ligand>
</feature>
<keyword evidence="2 5" id="KW-0547">Nucleotide-binding</keyword>
<dbReference type="InterPro" id="IPR041664">
    <property type="entry name" value="AAA_16"/>
</dbReference>
<dbReference type="GO" id="GO:0005524">
    <property type="term" value="F:ATP binding"/>
    <property type="evidence" value="ECO:0007669"/>
    <property type="project" value="UniProtKB-UniRule"/>
</dbReference>
<evidence type="ECO:0000256" key="5">
    <source>
        <dbReference type="PROSITE-ProRule" id="PRU10141"/>
    </source>
</evidence>
<dbReference type="SMART" id="SM00220">
    <property type="entry name" value="S_TKc"/>
    <property type="match status" value="1"/>
</dbReference>
<dbReference type="PANTHER" id="PTHR43289">
    <property type="entry name" value="MITOGEN-ACTIVATED PROTEIN KINASE KINASE KINASE 20-RELATED"/>
    <property type="match status" value="1"/>
</dbReference>
<dbReference type="GO" id="GO:0004674">
    <property type="term" value="F:protein serine/threonine kinase activity"/>
    <property type="evidence" value="ECO:0007669"/>
    <property type="project" value="TreeGrafter"/>
</dbReference>
<dbReference type="InterPro" id="IPR027417">
    <property type="entry name" value="P-loop_NTPase"/>
</dbReference>
<dbReference type="Proteomes" id="UP000321046">
    <property type="component" value="Unassembled WGS sequence"/>
</dbReference>
<dbReference type="AlphaFoldDB" id="A0A5C6XMG2"/>
<dbReference type="CDD" id="cd14014">
    <property type="entry name" value="STKc_PknB_like"/>
    <property type="match status" value="1"/>
</dbReference>
<organism evidence="8 9">
    <name type="scientific">Lujinxingia vulgaris</name>
    <dbReference type="NCBI Taxonomy" id="2600176"/>
    <lineage>
        <taxon>Bacteria</taxon>
        <taxon>Deltaproteobacteria</taxon>
        <taxon>Bradymonadales</taxon>
        <taxon>Lujinxingiaceae</taxon>
        <taxon>Lujinxingia</taxon>
    </lineage>
</organism>
<comment type="caution">
    <text evidence="8">The sequence shown here is derived from an EMBL/GenBank/DDBJ whole genome shotgun (WGS) entry which is preliminary data.</text>
</comment>
<feature type="domain" description="Protein kinase" evidence="7">
    <location>
        <begin position="10"/>
        <end position="283"/>
    </location>
</feature>
<reference evidence="8 9" key="1">
    <citation type="submission" date="2019-08" db="EMBL/GenBank/DDBJ databases">
        <title>Bradymonadales sp. TMQ2.</title>
        <authorList>
            <person name="Liang Q."/>
        </authorList>
    </citation>
    <scope>NUCLEOTIDE SEQUENCE [LARGE SCALE GENOMIC DNA]</scope>
    <source>
        <strain evidence="8 9">TMQ2</strain>
    </source>
</reference>
<accession>A0A5C6XMG2</accession>
<dbReference type="Pfam" id="PF13191">
    <property type="entry name" value="AAA_16"/>
    <property type="match status" value="1"/>
</dbReference>
<evidence type="ECO:0000256" key="6">
    <source>
        <dbReference type="SAM" id="MobiDB-lite"/>
    </source>
</evidence>
<dbReference type="Pfam" id="PF00069">
    <property type="entry name" value="Pkinase"/>
    <property type="match status" value="1"/>
</dbReference>
<dbReference type="PANTHER" id="PTHR43289:SF30">
    <property type="entry name" value="NON-SPECIFIC SERINE_THREONINE PROTEIN KINASE"/>
    <property type="match status" value="1"/>
</dbReference>
<dbReference type="SUPFAM" id="SSF48452">
    <property type="entry name" value="TPR-like"/>
    <property type="match status" value="3"/>
</dbReference>
<protein>
    <submittedName>
        <fullName evidence="8">Protein kinase</fullName>
    </submittedName>
</protein>
<name>A0A5C6XMG2_9DELT</name>
<dbReference type="InterPro" id="IPR019734">
    <property type="entry name" value="TPR_rpt"/>
</dbReference>
<dbReference type="InterPro" id="IPR000719">
    <property type="entry name" value="Prot_kinase_dom"/>
</dbReference>
<evidence type="ECO:0000256" key="4">
    <source>
        <dbReference type="ARBA" id="ARBA00022840"/>
    </source>
</evidence>
<dbReference type="RefSeq" id="WP_146972057.1">
    <property type="nucleotide sequence ID" value="NZ_VOSL01000002.1"/>
</dbReference>
<dbReference type="OrthoDB" id="9816555at2"/>
<feature type="region of interest" description="Disordered" evidence="6">
    <location>
        <begin position="328"/>
        <end position="358"/>
    </location>
</feature>
<keyword evidence="4 5" id="KW-0067">ATP-binding</keyword>
<evidence type="ECO:0000313" key="8">
    <source>
        <dbReference type="EMBL" id="TXD44564.1"/>
    </source>
</evidence>
<dbReference type="SMART" id="SM00028">
    <property type="entry name" value="TPR"/>
    <property type="match status" value="5"/>
</dbReference>
<dbReference type="InterPro" id="IPR011009">
    <property type="entry name" value="Kinase-like_dom_sf"/>
</dbReference>
<dbReference type="InterPro" id="IPR011990">
    <property type="entry name" value="TPR-like_helical_dom_sf"/>
</dbReference>
<dbReference type="Gene3D" id="1.25.40.10">
    <property type="entry name" value="Tetratricopeptide repeat domain"/>
    <property type="match status" value="2"/>
</dbReference>
<evidence type="ECO:0000256" key="3">
    <source>
        <dbReference type="ARBA" id="ARBA00022777"/>
    </source>
</evidence>
<evidence type="ECO:0000259" key="7">
    <source>
        <dbReference type="PROSITE" id="PS50011"/>
    </source>
</evidence>
<dbReference type="Gene3D" id="3.40.50.300">
    <property type="entry name" value="P-loop containing nucleotide triphosphate hydrolases"/>
    <property type="match status" value="1"/>
</dbReference>
<evidence type="ECO:0000256" key="2">
    <source>
        <dbReference type="ARBA" id="ARBA00022741"/>
    </source>
</evidence>
<gene>
    <name evidence="8" type="ORF">FRC96_00335</name>
</gene>
<dbReference type="InterPro" id="IPR017441">
    <property type="entry name" value="Protein_kinase_ATP_BS"/>
</dbReference>
<dbReference type="EMBL" id="VOSL01000002">
    <property type="protein sequence ID" value="TXD44564.1"/>
    <property type="molecule type" value="Genomic_DNA"/>
</dbReference>
<dbReference type="Gene3D" id="1.10.510.10">
    <property type="entry name" value="Transferase(Phosphotransferase) domain 1"/>
    <property type="match status" value="1"/>
</dbReference>
<proteinExistence type="predicted"/>
<dbReference type="SUPFAM" id="SSF52540">
    <property type="entry name" value="P-loop containing nucleoside triphosphate hydrolases"/>
    <property type="match status" value="1"/>
</dbReference>
<dbReference type="SUPFAM" id="SSF56112">
    <property type="entry name" value="Protein kinase-like (PK-like)"/>
    <property type="match status" value="1"/>
</dbReference>
<dbReference type="Gene3D" id="3.30.200.20">
    <property type="entry name" value="Phosphorylase Kinase, domain 1"/>
    <property type="match status" value="1"/>
</dbReference>
<keyword evidence="1" id="KW-0808">Transferase</keyword>